<evidence type="ECO:0000256" key="2">
    <source>
        <dbReference type="ARBA" id="ARBA00013457"/>
    </source>
</evidence>
<evidence type="ECO:0000313" key="7">
    <source>
        <dbReference type="Proteomes" id="UP001139263"/>
    </source>
</evidence>
<dbReference type="AlphaFoldDB" id="A0A9X2ACI8"/>
<gene>
    <name evidence="6" type="ORF">MM817_00624</name>
</gene>
<dbReference type="InterPro" id="IPR004136">
    <property type="entry name" value="NMO"/>
</dbReference>
<dbReference type="Proteomes" id="UP001139263">
    <property type="component" value="Unassembled WGS sequence"/>
</dbReference>
<organism evidence="6 7">
    <name type="scientific">Sulfoacidibacillus ferrooxidans</name>
    <dbReference type="NCBI Taxonomy" id="2005001"/>
    <lineage>
        <taxon>Bacteria</taxon>
        <taxon>Bacillati</taxon>
        <taxon>Bacillota</taxon>
        <taxon>Bacilli</taxon>
        <taxon>Bacillales</taxon>
        <taxon>Alicyclobacillaceae</taxon>
        <taxon>Sulfoacidibacillus</taxon>
    </lineage>
</organism>
<reference evidence="6" key="1">
    <citation type="submission" date="2022-03" db="EMBL/GenBank/DDBJ databases">
        <title>Draft Genome Sequence of Firmicute Strain S0AB, a Heterotrophic Iron/Sulfur-Oxidizing Extreme Acidophile.</title>
        <authorList>
            <person name="Vergara E."/>
            <person name="Pakostova E."/>
            <person name="Johnson D.B."/>
            <person name="Holmes D.S."/>
        </authorList>
    </citation>
    <scope>NUCLEOTIDE SEQUENCE</scope>
    <source>
        <strain evidence="6">S0AB</strain>
    </source>
</reference>
<keyword evidence="4" id="KW-0288">FMN</keyword>
<protein>
    <recommendedName>
        <fullName evidence="2">Probable nitronate monooxygenase</fullName>
    </recommendedName>
</protein>
<dbReference type="Gene3D" id="3.20.20.70">
    <property type="entry name" value="Aldolase class I"/>
    <property type="match status" value="1"/>
</dbReference>
<keyword evidence="5 6" id="KW-0560">Oxidoreductase</keyword>
<dbReference type="InterPro" id="IPR013785">
    <property type="entry name" value="Aldolase_TIM"/>
</dbReference>
<name>A0A9X2ACI8_9BACL</name>
<proteinExistence type="predicted"/>
<dbReference type="PANTHER" id="PTHR32332:SF20">
    <property type="entry name" value="2-NITROPROPANE DIOXYGENASE-LIKE PROTEIN"/>
    <property type="match status" value="1"/>
</dbReference>
<dbReference type="SUPFAM" id="SSF51412">
    <property type="entry name" value="Inosine monophosphate dehydrogenase (IMPDH)"/>
    <property type="match status" value="1"/>
</dbReference>
<sequence>MLTRITELLGIQYPVIQGGLANLAYAKLASAVSNAGGLGQITATSLANAQKLREEIHKTKAATSRPFGVNIAIGQHSSSDALVEVVLEEDVSVVSLTGGNPEPLMKRLADSKVKTLILVSTVRQAQKAESLGADAVIAVGQEGGGHIGRADTGTIVLIPRVVESVAIPVIGSGGIADGRGLLAALALGAEGIEMGTRFIATKECIAHAAYKSALVNGQETDTVVIKRTLGAPGRVLPSSWVTKILEEEQSGTTLDQLWPYISGERNRRAIIEGDMQDGFAWAGQCIGLIHSVPTVAELFAEIFGTANDIAKKIGNSFE</sequence>
<dbReference type="Pfam" id="PF03060">
    <property type="entry name" value="NMO"/>
    <property type="match status" value="2"/>
</dbReference>
<evidence type="ECO:0000256" key="4">
    <source>
        <dbReference type="ARBA" id="ARBA00022643"/>
    </source>
</evidence>
<dbReference type="GO" id="GO:0018580">
    <property type="term" value="F:nitronate monooxygenase activity"/>
    <property type="evidence" value="ECO:0007669"/>
    <property type="project" value="InterPro"/>
</dbReference>
<keyword evidence="7" id="KW-1185">Reference proteome</keyword>
<comment type="function">
    <text evidence="1">Nitronate monooxygenase that uses molecular oxygen to catalyze the oxidative denitrification of alkyl nitronates. Acts on propionate 3-nitronate (P3N), the presumed physiological substrate. Probably functions in the detoxification of P3N, a metabolic poison produced by plants and fungi as a defense mechanism.</text>
</comment>
<dbReference type="CDD" id="cd04730">
    <property type="entry name" value="NPD_like"/>
    <property type="match status" value="1"/>
</dbReference>
<keyword evidence="6" id="KW-0503">Monooxygenase</keyword>
<dbReference type="RefSeq" id="WP_241711966.1">
    <property type="nucleotide sequence ID" value="NZ_JALBUF010000001.1"/>
</dbReference>
<evidence type="ECO:0000256" key="1">
    <source>
        <dbReference type="ARBA" id="ARBA00003535"/>
    </source>
</evidence>
<evidence type="ECO:0000313" key="6">
    <source>
        <dbReference type="EMBL" id="MCI0182365.1"/>
    </source>
</evidence>
<accession>A0A9X2ACI8</accession>
<evidence type="ECO:0000256" key="3">
    <source>
        <dbReference type="ARBA" id="ARBA00022630"/>
    </source>
</evidence>
<dbReference type="PANTHER" id="PTHR32332">
    <property type="entry name" value="2-NITROPROPANE DIOXYGENASE"/>
    <property type="match status" value="1"/>
</dbReference>
<comment type="caution">
    <text evidence="6">The sequence shown here is derived from an EMBL/GenBank/DDBJ whole genome shotgun (WGS) entry which is preliminary data.</text>
</comment>
<evidence type="ECO:0000256" key="5">
    <source>
        <dbReference type="ARBA" id="ARBA00023002"/>
    </source>
</evidence>
<dbReference type="EMBL" id="JALBUF010000001">
    <property type="protein sequence ID" value="MCI0182365.1"/>
    <property type="molecule type" value="Genomic_DNA"/>
</dbReference>
<keyword evidence="3" id="KW-0285">Flavoprotein</keyword>